<sequence>MADGVETAGWYQWCLDLFVPRQYQFICHLITGFFMVLGLALIGPLILLVIYDLLLWAWRLSGANQLIDVLTQRPPAQTESPPPPLNGNGNKPPSNGGENKPASNGHATNSHPGAKKTE</sequence>
<feature type="transmembrane region" description="Helical" evidence="2">
    <location>
        <begin position="23"/>
        <end position="51"/>
    </location>
</feature>
<evidence type="ECO:0000256" key="2">
    <source>
        <dbReference type="SAM" id="Phobius"/>
    </source>
</evidence>
<evidence type="ECO:0000256" key="1">
    <source>
        <dbReference type="SAM" id="MobiDB-lite"/>
    </source>
</evidence>
<reference evidence="3" key="1">
    <citation type="journal article" date="2023" name="Mol. Phylogenet. Evol.">
        <title>Genome-scale phylogeny and comparative genomics of the fungal order Sordariales.</title>
        <authorList>
            <person name="Hensen N."/>
            <person name="Bonometti L."/>
            <person name="Westerberg I."/>
            <person name="Brannstrom I.O."/>
            <person name="Guillou S."/>
            <person name="Cros-Aarteil S."/>
            <person name="Calhoun S."/>
            <person name="Haridas S."/>
            <person name="Kuo A."/>
            <person name="Mondo S."/>
            <person name="Pangilinan J."/>
            <person name="Riley R."/>
            <person name="LaButti K."/>
            <person name="Andreopoulos B."/>
            <person name="Lipzen A."/>
            <person name="Chen C."/>
            <person name="Yan M."/>
            <person name="Daum C."/>
            <person name="Ng V."/>
            <person name="Clum A."/>
            <person name="Steindorff A."/>
            <person name="Ohm R.A."/>
            <person name="Martin F."/>
            <person name="Silar P."/>
            <person name="Natvig D.O."/>
            <person name="Lalanne C."/>
            <person name="Gautier V."/>
            <person name="Ament-Velasquez S.L."/>
            <person name="Kruys A."/>
            <person name="Hutchinson M.I."/>
            <person name="Powell A.J."/>
            <person name="Barry K."/>
            <person name="Miller A.N."/>
            <person name="Grigoriev I.V."/>
            <person name="Debuchy R."/>
            <person name="Gladieux P."/>
            <person name="Hiltunen Thoren M."/>
            <person name="Johannesson H."/>
        </authorList>
    </citation>
    <scope>NUCLEOTIDE SEQUENCE</scope>
    <source>
        <strain evidence="3">PSN309</strain>
    </source>
</reference>
<feature type="compositionally biased region" description="Low complexity" evidence="1">
    <location>
        <begin position="86"/>
        <end position="101"/>
    </location>
</feature>
<comment type="caution">
    <text evidence="3">The sequence shown here is derived from an EMBL/GenBank/DDBJ whole genome shotgun (WGS) entry which is preliminary data.</text>
</comment>
<gene>
    <name evidence="3" type="ORF">QBC35DRAFT_53526</name>
</gene>
<proteinExistence type="predicted"/>
<evidence type="ECO:0000313" key="4">
    <source>
        <dbReference type="Proteomes" id="UP001302126"/>
    </source>
</evidence>
<feature type="region of interest" description="Disordered" evidence="1">
    <location>
        <begin position="73"/>
        <end position="118"/>
    </location>
</feature>
<dbReference type="AlphaFoldDB" id="A0AAN7AJ99"/>
<accession>A0AAN7AJ99</accession>
<name>A0AAN7AJ99_9PEZI</name>
<organism evidence="3 4">
    <name type="scientific">Podospora australis</name>
    <dbReference type="NCBI Taxonomy" id="1536484"/>
    <lineage>
        <taxon>Eukaryota</taxon>
        <taxon>Fungi</taxon>
        <taxon>Dikarya</taxon>
        <taxon>Ascomycota</taxon>
        <taxon>Pezizomycotina</taxon>
        <taxon>Sordariomycetes</taxon>
        <taxon>Sordariomycetidae</taxon>
        <taxon>Sordariales</taxon>
        <taxon>Podosporaceae</taxon>
        <taxon>Podospora</taxon>
    </lineage>
</organism>
<evidence type="ECO:0000313" key="3">
    <source>
        <dbReference type="EMBL" id="KAK4190746.1"/>
    </source>
</evidence>
<keyword evidence="2" id="KW-0812">Transmembrane</keyword>
<dbReference type="EMBL" id="MU864363">
    <property type="protein sequence ID" value="KAK4190746.1"/>
    <property type="molecule type" value="Genomic_DNA"/>
</dbReference>
<dbReference type="Proteomes" id="UP001302126">
    <property type="component" value="Unassembled WGS sequence"/>
</dbReference>
<keyword evidence="2" id="KW-1133">Transmembrane helix</keyword>
<keyword evidence="4" id="KW-1185">Reference proteome</keyword>
<keyword evidence="2" id="KW-0472">Membrane</keyword>
<reference evidence="3" key="2">
    <citation type="submission" date="2023-05" db="EMBL/GenBank/DDBJ databases">
        <authorList>
            <consortium name="Lawrence Berkeley National Laboratory"/>
            <person name="Steindorff A."/>
            <person name="Hensen N."/>
            <person name="Bonometti L."/>
            <person name="Westerberg I."/>
            <person name="Brannstrom I.O."/>
            <person name="Guillou S."/>
            <person name="Cros-Aarteil S."/>
            <person name="Calhoun S."/>
            <person name="Haridas S."/>
            <person name="Kuo A."/>
            <person name="Mondo S."/>
            <person name="Pangilinan J."/>
            <person name="Riley R."/>
            <person name="Labutti K."/>
            <person name="Andreopoulos B."/>
            <person name="Lipzen A."/>
            <person name="Chen C."/>
            <person name="Yanf M."/>
            <person name="Daum C."/>
            <person name="Ng V."/>
            <person name="Clum A."/>
            <person name="Ohm R."/>
            <person name="Martin F."/>
            <person name="Silar P."/>
            <person name="Natvig D."/>
            <person name="Lalanne C."/>
            <person name="Gautier V."/>
            <person name="Ament-Velasquez S.L."/>
            <person name="Kruys A."/>
            <person name="Hutchinson M.I."/>
            <person name="Powell A.J."/>
            <person name="Barry K."/>
            <person name="Miller A.N."/>
            <person name="Grigoriev I.V."/>
            <person name="Debuchy R."/>
            <person name="Gladieux P."/>
            <person name="Thoren M.H."/>
            <person name="Johannesson H."/>
        </authorList>
    </citation>
    <scope>NUCLEOTIDE SEQUENCE</scope>
    <source>
        <strain evidence="3">PSN309</strain>
    </source>
</reference>
<protein>
    <submittedName>
        <fullName evidence="3">Uncharacterized protein</fullName>
    </submittedName>
</protein>